<dbReference type="SUPFAM" id="SSF55729">
    <property type="entry name" value="Acyl-CoA N-acyltransferases (Nat)"/>
    <property type="match status" value="1"/>
</dbReference>
<organism evidence="4 5">
    <name type="scientific">Raoultibacter timonensis</name>
    <dbReference type="NCBI Taxonomy" id="1907662"/>
    <lineage>
        <taxon>Bacteria</taxon>
        <taxon>Bacillati</taxon>
        <taxon>Actinomycetota</taxon>
        <taxon>Coriobacteriia</taxon>
        <taxon>Eggerthellales</taxon>
        <taxon>Eggerthellaceae</taxon>
        <taxon>Raoultibacter</taxon>
    </lineage>
</organism>
<feature type="domain" description="N-acetyltransferase" evidence="3">
    <location>
        <begin position="7"/>
        <end position="168"/>
    </location>
</feature>
<dbReference type="RefSeq" id="WP_244385932.1">
    <property type="nucleotide sequence ID" value="NZ_AP025564.1"/>
</dbReference>
<dbReference type="PROSITE" id="PS51186">
    <property type="entry name" value="GNAT"/>
    <property type="match status" value="1"/>
</dbReference>
<evidence type="ECO:0000259" key="3">
    <source>
        <dbReference type="PROSITE" id="PS51186"/>
    </source>
</evidence>
<sequence length="170" mass="18044">MLRDGAATVRPATEADVGFLIDLMAGLAAYEATIEGGYAGEVTVTPEALAELLFEERSIGALVAEDGRGRIVGCATYFQIRSTWTGAPCLYLEDLFVDRRARGAGIGRALMASLASLCETQGLKRIDWICSASNEPSLGFYEGLGAVRMDGCLHHRLSGDALAALAKEAR</sequence>
<dbReference type="Gene3D" id="3.40.630.30">
    <property type="match status" value="1"/>
</dbReference>
<keyword evidence="1" id="KW-0808">Transferase</keyword>
<dbReference type="InterPro" id="IPR051016">
    <property type="entry name" value="Diverse_Substrate_AcTransf"/>
</dbReference>
<name>A0ABN6MJ06_9ACTN</name>
<protein>
    <submittedName>
        <fullName evidence="4">Acetyltransferase</fullName>
    </submittedName>
</protein>
<keyword evidence="2" id="KW-0012">Acyltransferase</keyword>
<dbReference type="CDD" id="cd04301">
    <property type="entry name" value="NAT_SF"/>
    <property type="match status" value="1"/>
</dbReference>
<dbReference type="PANTHER" id="PTHR10545:SF29">
    <property type="entry name" value="GH14572P-RELATED"/>
    <property type="match status" value="1"/>
</dbReference>
<dbReference type="Proteomes" id="UP001320544">
    <property type="component" value="Chromosome"/>
</dbReference>
<evidence type="ECO:0000313" key="5">
    <source>
        <dbReference type="Proteomes" id="UP001320544"/>
    </source>
</evidence>
<gene>
    <name evidence="4" type="ORF">CE91St30_20500</name>
</gene>
<dbReference type="InterPro" id="IPR000182">
    <property type="entry name" value="GNAT_dom"/>
</dbReference>
<dbReference type="PANTHER" id="PTHR10545">
    <property type="entry name" value="DIAMINE N-ACETYLTRANSFERASE"/>
    <property type="match status" value="1"/>
</dbReference>
<evidence type="ECO:0000313" key="4">
    <source>
        <dbReference type="EMBL" id="BDE96717.1"/>
    </source>
</evidence>
<dbReference type="EMBL" id="AP025564">
    <property type="protein sequence ID" value="BDE96717.1"/>
    <property type="molecule type" value="Genomic_DNA"/>
</dbReference>
<evidence type="ECO:0000256" key="2">
    <source>
        <dbReference type="ARBA" id="ARBA00023315"/>
    </source>
</evidence>
<proteinExistence type="predicted"/>
<dbReference type="Pfam" id="PF00583">
    <property type="entry name" value="Acetyltransf_1"/>
    <property type="match status" value="1"/>
</dbReference>
<accession>A0ABN6MJ06</accession>
<keyword evidence="5" id="KW-1185">Reference proteome</keyword>
<reference evidence="4 5" key="1">
    <citation type="submission" date="2022-01" db="EMBL/GenBank/DDBJ databases">
        <title>Novel bile acid biosynthetic pathways are enriched in the microbiome of centenarians.</title>
        <authorList>
            <person name="Sato Y."/>
            <person name="Atarashi K."/>
            <person name="Plichta R.D."/>
            <person name="Arai Y."/>
            <person name="Sasajima S."/>
            <person name="Kearney M.S."/>
            <person name="Suda W."/>
            <person name="Takeshita K."/>
            <person name="Sasaki T."/>
            <person name="Okamoto S."/>
            <person name="Skelly N.A."/>
            <person name="Okamura Y."/>
            <person name="Vlamakis H."/>
            <person name="Li Y."/>
            <person name="Tanoue T."/>
            <person name="Takei H."/>
            <person name="Nittono H."/>
            <person name="Narushima S."/>
            <person name="Irie J."/>
            <person name="Itoh H."/>
            <person name="Moriya K."/>
            <person name="Sugiura Y."/>
            <person name="Suematsu M."/>
            <person name="Moritoki N."/>
            <person name="Shibata S."/>
            <person name="Littman R.D."/>
            <person name="Fischbach A.M."/>
            <person name="Uwamino Y."/>
            <person name="Inoue T."/>
            <person name="Honda A."/>
            <person name="Hattori M."/>
            <person name="Murai T."/>
            <person name="Xavier J.R."/>
            <person name="Hirose N."/>
            <person name="Honda K."/>
        </authorList>
    </citation>
    <scope>NUCLEOTIDE SEQUENCE [LARGE SCALE GENOMIC DNA]</scope>
    <source>
        <strain evidence="4 5">CE91-St30</strain>
    </source>
</reference>
<evidence type="ECO:0000256" key="1">
    <source>
        <dbReference type="ARBA" id="ARBA00022679"/>
    </source>
</evidence>
<dbReference type="InterPro" id="IPR016181">
    <property type="entry name" value="Acyl_CoA_acyltransferase"/>
</dbReference>